<dbReference type="PANTHER" id="PTHR42973">
    <property type="entry name" value="BINDING OXIDOREDUCTASE, PUTATIVE (AFU_ORTHOLOGUE AFUA_1G17690)-RELATED"/>
    <property type="match status" value="1"/>
</dbReference>
<reference evidence="7 9" key="1">
    <citation type="submission" date="2016-05" db="EMBL/GenBank/DDBJ databases">
        <title>Comparative analysis of secretome profiles of manganese(II)-oxidizing ascomycete fungi.</title>
        <authorList>
            <consortium name="DOE Joint Genome Institute"/>
            <person name="Zeiner C.A."/>
            <person name="Purvine S.O."/>
            <person name="Zink E.M."/>
            <person name="Wu S."/>
            <person name="Pasa-Tolic L."/>
            <person name="Chaput D.L."/>
            <person name="Haridas S."/>
            <person name="Grigoriev I.V."/>
            <person name="Santelli C.M."/>
            <person name="Hansel C.M."/>
        </authorList>
    </citation>
    <scope>NUCLEOTIDE SEQUENCE [LARGE SCALE GENOMIC DNA]</scope>
    <source>
        <strain evidence="7 9">SRC1lrK2f</strain>
    </source>
</reference>
<dbReference type="Gene3D" id="3.30.43.10">
    <property type="entry name" value="Uridine Diphospho-n-acetylenolpyruvylglucosamine Reductase, domain 2"/>
    <property type="match status" value="1"/>
</dbReference>
<evidence type="ECO:0000313" key="9">
    <source>
        <dbReference type="Proteomes" id="UP000077248"/>
    </source>
</evidence>
<dbReference type="KEGG" id="aalt:CC77DRAFT_744939"/>
<reference evidence="8" key="3">
    <citation type="journal article" date="2019" name="J. ISSAAS">
        <title>Genomics, evolutionary history and diagnostics of the Alternaria alternata species group including apple and Asian pear pathotypes.</title>
        <authorList>
            <person name="Armitage A.D."/>
            <person name="Cockerton H.M."/>
            <person name="Sreenivasaprasad S."/>
            <person name="Woodhall J."/>
            <person name="Lane C."/>
            <person name="Harrison R.J."/>
            <person name="Clarkson J.P."/>
        </authorList>
    </citation>
    <scope>NUCLEOTIDE SEQUENCE</scope>
    <source>
        <strain evidence="8">FERA 1177</strain>
    </source>
</reference>
<evidence type="ECO:0000259" key="6">
    <source>
        <dbReference type="PROSITE" id="PS51387"/>
    </source>
</evidence>
<dbReference type="InterPro" id="IPR016167">
    <property type="entry name" value="FAD-bd_PCMH_sub1"/>
</dbReference>
<dbReference type="VEuPathDB" id="FungiDB:CC77DRAFT_744939"/>
<dbReference type="Proteomes" id="UP000077248">
    <property type="component" value="Unassembled WGS sequence"/>
</dbReference>
<dbReference type="PANTHER" id="PTHR42973:SF34">
    <property type="entry name" value="FAD BINDING DOMAIN PROTEIN (AFU_ORTHOLOGUE AFUA_3G02770)"/>
    <property type="match status" value="1"/>
</dbReference>
<dbReference type="EMBL" id="KV441474">
    <property type="protein sequence ID" value="OAG22724.1"/>
    <property type="molecule type" value="Genomic_DNA"/>
</dbReference>
<dbReference type="EMBL" id="PDXD01000003">
    <property type="protein sequence ID" value="RYN81081.1"/>
    <property type="molecule type" value="Genomic_DNA"/>
</dbReference>
<accession>A0A177DSG1</accession>
<comment type="similarity">
    <text evidence="1">Belongs to the oxygen-dependent FAD-linked oxidoreductase family.</text>
</comment>
<keyword evidence="3" id="KW-0274">FAD</keyword>
<dbReference type="GO" id="GO:0016491">
    <property type="term" value="F:oxidoreductase activity"/>
    <property type="evidence" value="ECO:0007669"/>
    <property type="project" value="UniProtKB-KW"/>
</dbReference>
<dbReference type="Gene3D" id="3.30.465.10">
    <property type="match status" value="1"/>
</dbReference>
<dbReference type="InterPro" id="IPR016169">
    <property type="entry name" value="FAD-bd_PCMH_sub2"/>
</dbReference>
<dbReference type="InterPro" id="IPR036318">
    <property type="entry name" value="FAD-bd_PCMH-like_sf"/>
</dbReference>
<evidence type="ECO:0000256" key="4">
    <source>
        <dbReference type="ARBA" id="ARBA00023002"/>
    </source>
</evidence>
<proteinExistence type="inferred from homology"/>
<gene>
    <name evidence="8" type="ORF">AA0117_g2835</name>
    <name evidence="7" type="ORF">CC77DRAFT_744939</name>
</gene>
<dbReference type="AlphaFoldDB" id="A0A177DSG1"/>
<evidence type="ECO:0000256" key="2">
    <source>
        <dbReference type="ARBA" id="ARBA00022630"/>
    </source>
</evidence>
<feature type="domain" description="FAD-binding PCMH-type" evidence="6">
    <location>
        <begin position="97"/>
        <end position="268"/>
    </location>
</feature>
<dbReference type="InterPro" id="IPR016166">
    <property type="entry name" value="FAD-bd_PCMH"/>
</dbReference>
<evidence type="ECO:0000313" key="8">
    <source>
        <dbReference type="EMBL" id="RYN81081.1"/>
    </source>
</evidence>
<evidence type="ECO:0000256" key="5">
    <source>
        <dbReference type="SAM" id="SignalP"/>
    </source>
</evidence>
<evidence type="ECO:0000256" key="1">
    <source>
        <dbReference type="ARBA" id="ARBA00005466"/>
    </source>
</evidence>
<keyword evidence="9" id="KW-1185">Reference proteome</keyword>
<feature type="signal peptide" evidence="5">
    <location>
        <begin position="1"/>
        <end position="21"/>
    </location>
</feature>
<keyword evidence="5" id="KW-0732">Signal</keyword>
<organism evidence="7 9">
    <name type="scientific">Alternaria alternata</name>
    <name type="common">Alternaria rot fungus</name>
    <name type="synonym">Torula alternata</name>
    <dbReference type="NCBI Taxonomy" id="5599"/>
    <lineage>
        <taxon>Eukaryota</taxon>
        <taxon>Fungi</taxon>
        <taxon>Dikarya</taxon>
        <taxon>Ascomycota</taxon>
        <taxon>Pezizomycotina</taxon>
        <taxon>Dothideomycetes</taxon>
        <taxon>Pleosporomycetidae</taxon>
        <taxon>Pleosporales</taxon>
        <taxon>Pleosporineae</taxon>
        <taxon>Pleosporaceae</taxon>
        <taxon>Alternaria</taxon>
        <taxon>Alternaria sect. Alternaria</taxon>
        <taxon>Alternaria alternata complex</taxon>
    </lineage>
</organism>
<dbReference type="GeneID" id="29118632"/>
<keyword evidence="4" id="KW-0560">Oxidoreductase</keyword>
<dbReference type="Proteomes" id="UP000291422">
    <property type="component" value="Unassembled WGS sequence"/>
</dbReference>
<dbReference type="Pfam" id="PF01565">
    <property type="entry name" value="FAD_binding_4"/>
    <property type="match status" value="1"/>
</dbReference>
<dbReference type="Gene3D" id="3.40.462.20">
    <property type="match status" value="1"/>
</dbReference>
<dbReference type="SUPFAM" id="SSF56176">
    <property type="entry name" value="FAD-binding/transporter-associated domain-like"/>
    <property type="match status" value="1"/>
</dbReference>
<dbReference type="OMA" id="DEWKAIP"/>
<evidence type="ECO:0000313" key="7">
    <source>
        <dbReference type="EMBL" id="OAG22724.1"/>
    </source>
</evidence>
<keyword evidence="2" id="KW-0285">Flavoprotein</keyword>
<dbReference type="InterPro" id="IPR006094">
    <property type="entry name" value="Oxid_FAD_bind_N"/>
</dbReference>
<name>A0A177DSG1_ALTAL</name>
<feature type="chain" id="PRO_5040569734" evidence="5">
    <location>
        <begin position="22"/>
        <end position="536"/>
    </location>
</feature>
<protein>
    <submittedName>
        <fullName evidence="7">FAD-binding domain-containing protein</fullName>
    </submittedName>
</protein>
<evidence type="ECO:0000313" key="10">
    <source>
        <dbReference type="Proteomes" id="UP000291422"/>
    </source>
</evidence>
<reference evidence="10" key="2">
    <citation type="journal article" date="2019" name="bioRxiv">
        <title>Genomics, evolutionary history and diagnostics of the Alternaria alternata species group including apple and Asian pear pathotypes.</title>
        <authorList>
            <person name="Armitage A.D."/>
            <person name="Cockerton H.M."/>
            <person name="Sreenivasaprasad S."/>
            <person name="Woodhall J.W."/>
            <person name="Lane C.R."/>
            <person name="Harrison R.J."/>
            <person name="Clarkson J.P."/>
        </authorList>
    </citation>
    <scope>NUCLEOTIDE SEQUENCE [LARGE SCALE GENOMIC DNA]</scope>
    <source>
        <strain evidence="10">FERA 1177</strain>
    </source>
</reference>
<dbReference type="GO" id="GO:0071949">
    <property type="term" value="F:FAD binding"/>
    <property type="evidence" value="ECO:0007669"/>
    <property type="project" value="InterPro"/>
</dbReference>
<evidence type="ECO:0000256" key="3">
    <source>
        <dbReference type="ARBA" id="ARBA00022827"/>
    </source>
</evidence>
<dbReference type="RefSeq" id="XP_018388145.1">
    <property type="nucleotide sequence ID" value="XM_018533038.1"/>
</dbReference>
<dbReference type="PROSITE" id="PS51387">
    <property type="entry name" value="FAD_PCMH"/>
    <property type="match status" value="1"/>
</dbReference>
<sequence>MGITKLMFAASISAFAAGVLGSTFEPVDFNVTEALLANGLDVTAIPGLAGLAERSSSGACSTACAALRFTFGNGTVLSEGSAAYDNFTGDYWAAQQAAVDPFCVFKPSNAKQVSTVVLLSRFTQCPFAVKGGGHAAFAGGSSIEGGITIALEKLNERSLSSDKKIASVGPGNRWADVYPWIEQYGLEVIGGRISSVGVSGLTLGGGISHYANAYGWACDNIDSFEVVTASGIIVNASAAKYSDLYWALRGGGNNFGIVTKFNMRTFVQGEMWGGQRAHTEDQWDKVYAAYYNYAVNAEKDLKQAQIVSFALQAGMKIAAEDLEYSDPTPWPPVFDEWKAIPAIIDQTAIANMSTLANQLGAGAPDGVQETYWDRTFKVDKDIFKAFIDIFFDMLPAIQDAAGILPVLSFQAITVPAMQHMQQNGGNALGLDPNDGPIFICNLAILWTDVADNSRIMSFSNSLYERLVEEAAKKDLNSDFIYMNYASPYQDVVASYGAANKQELKSISGVYDPTGVFQKLQPGYFKLEGAPYGAFPA</sequence>
<dbReference type="InterPro" id="IPR050416">
    <property type="entry name" value="FAD-linked_Oxidoreductase"/>
</dbReference>